<dbReference type="AlphaFoldDB" id="A0A2M4D4U3"/>
<proteinExistence type="predicted"/>
<protein>
    <submittedName>
        <fullName evidence="1">Putative secreted protein</fullName>
    </submittedName>
</protein>
<evidence type="ECO:0000313" key="1">
    <source>
        <dbReference type="EMBL" id="MBW72602.1"/>
    </source>
</evidence>
<reference evidence="1" key="1">
    <citation type="submission" date="2018-01" db="EMBL/GenBank/DDBJ databases">
        <title>An insight into the sialome of Amazonian anophelines.</title>
        <authorList>
            <person name="Ribeiro J.M."/>
            <person name="Scarpassa V."/>
            <person name="Calvo E."/>
        </authorList>
    </citation>
    <scope>NUCLEOTIDE SEQUENCE</scope>
</reference>
<name>A0A2M4D4U3_ANODA</name>
<organism evidence="1">
    <name type="scientific">Anopheles darlingi</name>
    <name type="common">Mosquito</name>
    <dbReference type="NCBI Taxonomy" id="43151"/>
    <lineage>
        <taxon>Eukaryota</taxon>
        <taxon>Metazoa</taxon>
        <taxon>Ecdysozoa</taxon>
        <taxon>Arthropoda</taxon>
        <taxon>Hexapoda</taxon>
        <taxon>Insecta</taxon>
        <taxon>Pterygota</taxon>
        <taxon>Neoptera</taxon>
        <taxon>Endopterygota</taxon>
        <taxon>Diptera</taxon>
        <taxon>Nematocera</taxon>
        <taxon>Culicoidea</taxon>
        <taxon>Culicidae</taxon>
        <taxon>Anophelinae</taxon>
        <taxon>Anopheles</taxon>
    </lineage>
</organism>
<dbReference type="EMBL" id="GGFL01008424">
    <property type="protein sequence ID" value="MBW72602.1"/>
    <property type="molecule type" value="Transcribed_RNA"/>
</dbReference>
<sequence>MAAAAAYVCGCVRLGCCCWNSTMAAPAAVKMKTVQLQPPFPHPLKPINHDLFLPAPLSPLKHAKSR</sequence>
<accession>A0A2M4D4U3</accession>